<accession>A0A137ZTN1</accession>
<protein>
    <submittedName>
        <fullName evidence="1">Uncharacterized protein</fullName>
    </submittedName>
</protein>
<gene>
    <name evidence="1" type="ORF">AXK61_01655</name>
</gene>
<sequence length="59" mass="6897">MEREKILHLGIPTIWKMEQENAFRCKCVIFDNSRRFFSAGIIVVQDNYDAASGRLFESD</sequence>
<dbReference type="Proteomes" id="UP000070409">
    <property type="component" value="Unassembled WGS sequence"/>
</dbReference>
<dbReference type="EMBL" id="LSRE01000001">
    <property type="protein sequence ID" value="KXP01535.1"/>
    <property type="molecule type" value="Genomic_DNA"/>
</dbReference>
<organism evidence="1 2">
    <name type="scientific">Tsukamurella pseudospumae</name>
    <dbReference type="NCBI Taxonomy" id="239498"/>
    <lineage>
        <taxon>Bacteria</taxon>
        <taxon>Bacillati</taxon>
        <taxon>Actinomycetota</taxon>
        <taxon>Actinomycetes</taxon>
        <taxon>Mycobacteriales</taxon>
        <taxon>Tsukamurellaceae</taxon>
        <taxon>Tsukamurella</taxon>
    </lineage>
</organism>
<proteinExistence type="predicted"/>
<evidence type="ECO:0000313" key="1">
    <source>
        <dbReference type="EMBL" id="KXP01535.1"/>
    </source>
</evidence>
<evidence type="ECO:0000313" key="2">
    <source>
        <dbReference type="Proteomes" id="UP000070409"/>
    </source>
</evidence>
<comment type="caution">
    <text evidence="1">The sequence shown here is derived from an EMBL/GenBank/DDBJ whole genome shotgun (WGS) entry which is preliminary data.</text>
</comment>
<name>A0A137ZTN1_9ACTN</name>
<keyword evidence="2" id="KW-1185">Reference proteome</keyword>
<reference evidence="1 2" key="1">
    <citation type="submission" date="2016-02" db="EMBL/GenBank/DDBJ databases">
        <authorList>
            <person name="Teng J.L."/>
            <person name="Tang Y."/>
            <person name="Huang Y."/>
            <person name="Guo F."/>
            <person name="Wei W."/>
            <person name="Chen J.H."/>
            <person name="Wong S.Y."/>
            <person name="Lau S.K."/>
            <person name="Woo P.C."/>
        </authorList>
    </citation>
    <scope>NUCLEOTIDE SEQUENCE [LARGE SCALE GENOMIC DNA]</scope>
    <source>
        <strain evidence="1 2">JCM 13375</strain>
    </source>
</reference>